<keyword evidence="5" id="KW-0969">Cilium</keyword>
<dbReference type="GO" id="GO:0009898">
    <property type="term" value="C:cytoplasmic side of plasma membrane"/>
    <property type="evidence" value="ECO:0007669"/>
    <property type="project" value="TreeGrafter"/>
</dbReference>
<dbReference type="PANTHER" id="PTHR43384:SF4">
    <property type="entry name" value="CELLULOSE BIOSYNTHESIS PROTEIN BCSQ-RELATED"/>
    <property type="match status" value="1"/>
</dbReference>
<evidence type="ECO:0000259" key="4">
    <source>
        <dbReference type="Pfam" id="PF13614"/>
    </source>
</evidence>
<dbReference type="InterPro" id="IPR025669">
    <property type="entry name" value="AAA_dom"/>
</dbReference>
<dbReference type="SUPFAM" id="SSF52540">
    <property type="entry name" value="P-loop containing nucleoside triphosphate hydrolases"/>
    <property type="match status" value="1"/>
</dbReference>
<reference evidence="5" key="1">
    <citation type="submission" date="2018-06" db="EMBL/GenBank/DDBJ databases">
        <authorList>
            <person name="Zhirakovskaya E."/>
        </authorList>
    </citation>
    <scope>NUCLEOTIDE SEQUENCE</scope>
</reference>
<evidence type="ECO:0000256" key="1">
    <source>
        <dbReference type="ARBA" id="ARBA00022741"/>
    </source>
</evidence>
<feature type="region of interest" description="Disordered" evidence="3">
    <location>
        <begin position="268"/>
        <end position="307"/>
    </location>
</feature>
<keyword evidence="2" id="KW-0067">ATP-binding</keyword>
<dbReference type="GO" id="GO:0005524">
    <property type="term" value="F:ATP binding"/>
    <property type="evidence" value="ECO:0007669"/>
    <property type="project" value="UniProtKB-KW"/>
</dbReference>
<dbReference type="AlphaFoldDB" id="A0A3B1BRY0"/>
<feature type="compositionally biased region" description="Basic and acidic residues" evidence="3">
    <location>
        <begin position="268"/>
        <end position="298"/>
    </location>
</feature>
<proteinExistence type="predicted"/>
<keyword evidence="5" id="KW-0282">Flagellum</keyword>
<evidence type="ECO:0000256" key="2">
    <source>
        <dbReference type="ARBA" id="ARBA00022840"/>
    </source>
</evidence>
<accession>A0A3B1BRY0</accession>
<evidence type="ECO:0000256" key="3">
    <source>
        <dbReference type="SAM" id="MobiDB-lite"/>
    </source>
</evidence>
<feature type="region of interest" description="Disordered" evidence="3">
    <location>
        <begin position="426"/>
        <end position="456"/>
    </location>
</feature>
<organism evidence="5">
    <name type="scientific">hydrothermal vent metagenome</name>
    <dbReference type="NCBI Taxonomy" id="652676"/>
    <lineage>
        <taxon>unclassified sequences</taxon>
        <taxon>metagenomes</taxon>
        <taxon>ecological metagenomes</taxon>
    </lineage>
</organism>
<protein>
    <submittedName>
        <fullName evidence="5">Flagellar synthesis regulator FleN</fullName>
    </submittedName>
</protein>
<name>A0A3B1BRY0_9ZZZZ</name>
<gene>
    <name evidence="5" type="ORF">MNBD_NITROSPINAE02-490</name>
</gene>
<dbReference type="EMBL" id="UOGE01000063">
    <property type="protein sequence ID" value="VAX21066.1"/>
    <property type="molecule type" value="Genomic_DNA"/>
</dbReference>
<sequence>MGKTTVALNLSMALSSRGLRVCLFDADMGLANVNIMLGAQPALNLYHVLYEDMSLRDIMFKAPLGLDIIPGGNGVPELTSIDSERLEELAGKFEPLADFDYIIVDTSAGIAPTNMAFLRAADMVVVIFTPEPTSITDGFAILKILNMNQYSGDLHILPNNFKSQKRADLITNKIMEASRTFLGRELKVLPPIMSSQKFPDSIIGQSPIMVNHPDSNGARDIMRVADKIRSMGYDSNGAGSGEYIHNVARYSSDKNLLKLVDKFTRKMAEKEEKRKSVEQKKKIEADPKKREPVSRDTPYRGNGNSAITAKNPEVMDISTTELEQKAAQAPSEKIVEPAPTPPMADRGAVERADETVEGLAPVEQAPVEKNPVAKMAVEPGRLSGAVFQEGPNPRIVELLENIVGKLEKNTQMIGKIEKEMESLSTAISHPGFSGSGNKSIPGGKNGAPGKHSGSLASDNTLLTGVKEYSIPGAADSAPLPEGAMYVTKNNPVNEIINKRGSKKFNAITDEELWIANELLRNEYITEDDFCKFADLRYRFDLEGKSYLGDILLRRKLITEEVLKEFLKINNNVYTKFCSVLRDQGLINKDQFQEIMDDKKSGEDIIAVISEHKVMSRDNFMKLFNSVSRSPKFGEWLVHNKYVGKSDVVDALREQGINSFEDYLIYNKLVSKDVLDSLKYKMELN</sequence>
<dbReference type="GO" id="GO:0051782">
    <property type="term" value="P:negative regulation of cell division"/>
    <property type="evidence" value="ECO:0007669"/>
    <property type="project" value="TreeGrafter"/>
</dbReference>
<dbReference type="PANTHER" id="PTHR43384">
    <property type="entry name" value="SEPTUM SITE-DETERMINING PROTEIN MIND HOMOLOG, CHLOROPLASTIC-RELATED"/>
    <property type="match status" value="1"/>
</dbReference>
<dbReference type="InterPro" id="IPR050625">
    <property type="entry name" value="ParA/MinD_ATPase"/>
</dbReference>
<feature type="domain" description="AAA" evidence="4">
    <location>
        <begin position="2"/>
        <end position="136"/>
    </location>
</feature>
<dbReference type="Pfam" id="PF13614">
    <property type="entry name" value="AAA_31"/>
    <property type="match status" value="1"/>
</dbReference>
<keyword evidence="5" id="KW-0966">Cell projection</keyword>
<dbReference type="GO" id="GO:0005829">
    <property type="term" value="C:cytosol"/>
    <property type="evidence" value="ECO:0007669"/>
    <property type="project" value="TreeGrafter"/>
</dbReference>
<dbReference type="Gene3D" id="3.40.50.300">
    <property type="entry name" value="P-loop containing nucleotide triphosphate hydrolases"/>
    <property type="match status" value="1"/>
</dbReference>
<dbReference type="InterPro" id="IPR027417">
    <property type="entry name" value="P-loop_NTPase"/>
</dbReference>
<evidence type="ECO:0000313" key="5">
    <source>
        <dbReference type="EMBL" id="VAX21066.1"/>
    </source>
</evidence>
<keyword evidence="1" id="KW-0547">Nucleotide-binding</keyword>
<dbReference type="GO" id="GO:0016887">
    <property type="term" value="F:ATP hydrolysis activity"/>
    <property type="evidence" value="ECO:0007669"/>
    <property type="project" value="TreeGrafter"/>
</dbReference>